<dbReference type="EMBL" id="GBXM01081720">
    <property type="protein sequence ID" value="JAH26857.1"/>
    <property type="molecule type" value="Transcribed_RNA"/>
</dbReference>
<accession>A0A0E9R5B1</accession>
<name>A0A0E9R5B1_ANGAN</name>
<dbReference type="EMBL" id="GBXM01077822">
    <property type="protein sequence ID" value="JAH30755.1"/>
    <property type="molecule type" value="Transcribed_RNA"/>
</dbReference>
<dbReference type="EMBL" id="GBXM01084246">
    <property type="protein sequence ID" value="JAH24331.1"/>
    <property type="molecule type" value="Transcribed_RNA"/>
</dbReference>
<dbReference type="EMBL" id="GBXM01077881">
    <property type="protein sequence ID" value="JAH30696.1"/>
    <property type="molecule type" value="Transcribed_RNA"/>
</dbReference>
<evidence type="ECO:0000313" key="1">
    <source>
        <dbReference type="EMBL" id="JAH24331.1"/>
    </source>
</evidence>
<sequence length="54" mass="6017">MFTATHRTSVSSDNAIDFVGGLHRPLSLCLCTFPNQVLREVASKHFLSKQARPM</sequence>
<organism evidence="1">
    <name type="scientific">Anguilla anguilla</name>
    <name type="common">European freshwater eel</name>
    <name type="synonym">Muraena anguilla</name>
    <dbReference type="NCBI Taxonomy" id="7936"/>
    <lineage>
        <taxon>Eukaryota</taxon>
        <taxon>Metazoa</taxon>
        <taxon>Chordata</taxon>
        <taxon>Craniata</taxon>
        <taxon>Vertebrata</taxon>
        <taxon>Euteleostomi</taxon>
        <taxon>Actinopterygii</taxon>
        <taxon>Neopterygii</taxon>
        <taxon>Teleostei</taxon>
        <taxon>Anguilliformes</taxon>
        <taxon>Anguillidae</taxon>
        <taxon>Anguilla</taxon>
    </lineage>
</organism>
<dbReference type="AlphaFoldDB" id="A0A0E9R5B1"/>
<proteinExistence type="predicted"/>
<reference evidence="1" key="1">
    <citation type="submission" date="2014-11" db="EMBL/GenBank/DDBJ databases">
        <authorList>
            <person name="Amaro Gonzalez C."/>
        </authorList>
    </citation>
    <scope>NUCLEOTIDE SEQUENCE</scope>
</reference>
<protein>
    <submittedName>
        <fullName evidence="1">Uncharacterized protein</fullName>
    </submittedName>
</protein>
<reference evidence="1" key="2">
    <citation type="journal article" date="2015" name="Fish Shellfish Immunol.">
        <title>Early steps in the European eel (Anguilla anguilla)-Vibrio vulnificus interaction in the gills: Role of the RtxA13 toxin.</title>
        <authorList>
            <person name="Callol A."/>
            <person name="Pajuelo D."/>
            <person name="Ebbesson L."/>
            <person name="Teles M."/>
            <person name="MacKenzie S."/>
            <person name="Amaro C."/>
        </authorList>
    </citation>
    <scope>NUCLEOTIDE SEQUENCE</scope>
</reference>